<dbReference type="InterPro" id="IPR035905">
    <property type="entry name" value="Barstar-like_sf"/>
</dbReference>
<proteinExistence type="inferred from homology"/>
<dbReference type="InterPro" id="IPR000468">
    <property type="entry name" value="Barstar"/>
</dbReference>
<dbReference type="Proteomes" id="UP000434639">
    <property type="component" value="Unassembled WGS sequence"/>
</dbReference>
<feature type="domain" description="Barstar (barnase inhibitor)" evidence="2">
    <location>
        <begin position="1"/>
        <end position="85"/>
    </location>
</feature>
<dbReference type="AlphaFoldDB" id="A0A7X2V6A7"/>
<keyword evidence="4" id="KW-1185">Reference proteome</keyword>
<sequence length="95" mass="10907">MRELIIDGFKLQTEEELHIYLKKELKFPEHYGNNLDALYDCLVDYTSLPLTVKWVHFEESRKILGSRAAALASVLKDAAEQVQGLEIRIEEKASS</sequence>
<dbReference type="EMBL" id="WMIB01000026">
    <property type="protein sequence ID" value="MTH55305.1"/>
    <property type="molecule type" value="Genomic_DNA"/>
</dbReference>
<comment type="similarity">
    <text evidence="1">Belongs to the barstar family.</text>
</comment>
<accession>A0A7X2V6A7</accession>
<dbReference type="OrthoDB" id="7575400at2"/>
<evidence type="ECO:0000256" key="1">
    <source>
        <dbReference type="ARBA" id="ARBA00006845"/>
    </source>
</evidence>
<organism evidence="3 4">
    <name type="scientific">Metabacillus mangrovi</name>
    <dbReference type="NCBI Taxonomy" id="1491830"/>
    <lineage>
        <taxon>Bacteria</taxon>
        <taxon>Bacillati</taxon>
        <taxon>Bacillota</taxon>
        <taxon>Bacilli</taxon>
        <taxon>Bacillales</taxon>
        <taxon>Bacillaceae</taxon>
        <taxon>Metabacillus</taxon>
    </lineage>
</organism>
<dbReference type="SUPFAM" id="SSF52038">
    <property type="entry name" value="Barstar-related"/>
    <property type="match status" value="1"/>
</dbReference>
<dbReference type="Gene3D" id="3.30.370.10">
    <property type="entry name" value="Barstar-like"/>
    <property type="match status" value="1"/>
</dbReference>
<evidence type="ECO:0000313" key="4">
    <source>
        <dbReference type="Proteomes" id="UP000434639"/>
    </source>
</evidence>
<dbReference type="Pfam" id="PF01337">
    <property type="entry name" value="Barstar"/>
    <property type="match status" value="1"/>
</dbReference>
<name>A0A7X2V6A7_9BACI</name>
<comment type="caution">
    <text evidence="3">The sequence shown here is derived from an EMBL/GenBank/DDBJ whole genome shotgun (WGS) entry which is preliminary data.</text>
</comment>
<protein>
    <submittedName>
        <fullName evidence="3">Barnase inhibitor</fullName>
    </submittedName>
</protein>
<reference evidence="3 4" key="1">
    <citation type="journal article" date="2017" name="Int. J. Syst. Evol. Microbiol.">
        <title>Bacillus mangrovi sp. nov., isolated from a sediment sample from a mangrove forest.</title>
        <authorList>
            <person name="Gupta V."/>
            <person name="Singh P.K."/>
            <person name="Korpole S."/>
            <person name="Tanuku N.R.S."/>
            <person name="Pinnaka A.K."/>
        </authorList>
    </citation>
    <scope>NUCLEOTIDE SEQUENCE [LARGE SCALE GENOMIC DNA]</scope>
    <source>
        <strain evidence="3 4">KCTC 33872</strain>
    </source>
</reference>
<dbReference type="RefSeq" id="WP_155113803.1">
    <property type="nucleotide sequence ID" value="NZ_WMIB01000026.1"/>
</dbReference>
<gene>
    <name evidence="3" type="ORF">GKZ89_18075</name>
</gene>
<evidence type="ECO:0000313" key="3">
    <source>
        <dbReference type="EMBL" id="MTH55305.1"/>
    </source>
</evidence>
<evidence type="ECO:0000259" key="2">
    <source>
        <dbReference type="Pfam" id="PF01337"/>
    </source>
</evidence>